<comment type="similarity">
    <text evidence="4 7">Belongs to the glucosamine/galactosamine-6-phosphate isomerase family. 6-phosphogluconolactonase subfamily.</text>
</comment>
<dbReference type="SUPFAM" id="SSF100950">
    <property type="entry name" value="NagB/RpiA/CoA transferase-like"/>
    <property type="match status" value="1"/>
</dbReference>
<comment type="function">
    <text evidence="2 7">Hydrolysis of 6-phosphogluconolactone to 6-phosphogluconate.</text>
</comment>
<dbReference type="Proteomes" id="UP000287394">
    <property type="component" value="Chromosome"/>
</dbReference>
<keyword evidence="9" id="KW-1185">Reference proteome</keyword>
<reference evidence="8 9" key="1">
    <citation type="journal article" date="2019" name="Int. J. Syst. Evol. Microbiol.">
        <title>Capsulimonas corticalis gen. nov., sp. nov., an aerobic capsulated bacterium, of a novel bacterial order, Capsulimonadales ord. nov., of the class Armatimonadia of the phylum Armatimonadetes.</title>
        <authorList>
            <person name="Li J."/>
            <person name="Kudo C."/>
            <person name="Tonouchi A."/>
        </authorList>
    </citation>
    <scope>NUCLEOTIDE SEQUENCE [LARGE SCALE GENOMIC DNA]</scope>
    <source>
        <strain evidence="8 9">AX-7</strain>
    </source>
</reference>
<dbReference type="Pfam" id="PF01182">
    <property type="entry name" value="Glucosamine_iso"/>
    <property type="match status" value="1"/>
</dbReference>
<evidence type="ECO:0000313" key="9">
    <source>
        <dbReference type="Proteomes" id="UP000287394"/>
    </source>
</evidence>
<sequence>MPTVIHFDSKEALSAAAADAIIDAAAQAIAADGRFLFVLAGGSTPEQTYKLLAASERRDRIDWSRTYVFFGDERLVPHDDKRSNYGMAWESLLKDVPLPADHIFPIHTDLPGAEAAQQYADTLTAFFGDGAAPSFHVTLLGLGDDGHTASLFPGMPSLHETKALAVATPPGVLPPPVDRITLTFPVLNASRIALFLIAGESKAAPVQAILETAASVDAYPAAGVTAPGGEVRWMADRAATSKLREDK</sequence>
<evidence type="ECO:0000256" key="3">
    <source>
        <dbReference type="ARBA" id="ARBA00004961"/>
    </source>
</evidence>
<dbReference type="RefSeq" id="WP_119319328.1">
    <property type="nucleotide sequence ID" value="NZ_AP025739.1"/>
</dbReference>
<dbReference type="InterPro" id="IPR037171">
    <property type="entry name" value="NagB/RpiA_transferase-like"/>
</dbReference>
<keyword evidence="7" id="KW-0378">Hydrolase</keyword>
<evidence type="ECO:0000256" key="7">
    <source>
        <dbReference type="RuleBase" id="RU365095"/>
    </source>
</evidence>
<proteinExistence type="inferred from homology"/>
<dbReference type="GO" id="GO:0005975">
    <property type="term" value="P:carbohydrate metabolic process"/>
    <property type="evidence" value="ECO:0007669"/>
    <property type="project" value="UniProtKB-UniRule"/>
</dbReference>
<dbReference type="Gene3D" id="3.40.50.1360">
    <property type="match status" value="1"/>
</dbReference>
<dbReference type="InterPro" id="IPR006148">
    <property type="entry name" value="Glc/Gal-6P_isomerase"/>
</dbReference>
<dbReference type="KEGG" id="ccot:CCAX7_50450"/>
<dbReference type="AlphaFoldDB" id="A0A402CPH8"/>
<dbReference type="GO" id="GO:0017057">
    <property type="term" value="F:6-phosphogluconolactonase activity"/>
    <property type="evidence" value="ECO:0007669"/>
    <property type="project" value="UniProtKB-UniRule"/>
</dbReference>
<evidence type="ECO:0000313" key="8">
    <source>
        <dbReference type="EMBL" id="BDI32994.1"/>
    </source>
</evidence>
<evidence type="ECO:0000256" key="1">
    <source>
        <dbReference type="ARBA" id="ARBA00000832"/>
    </source>
</evidence>
<comment type="catalytic activity">
    <reaction evidence="1 7">
        <text>6-phospho-D-glucono-1,5-lactone + H2O = 6-phospho-D-gluconate + H(+)</text>
        <dbReference type="Rhea" id="RHEA:12556"/>
        <dbReference type="ChEBI" id="CHEBI:15377"/>
        <dbReference type="ChEBI" id="CHEBI:15378"/>
        <dbReference type="ChEBI" id="CHEBI:57955"/>
        <dbReference type="ChEBI" id="CHEBI:58759"/>
        <dbReference type="EC" id="3.1.1.31"/>
    </reaction>
</comment>
<accession>A0A402CPH8</accession>
<evidence type="ECO:0000256" key="5">
    <source>
        <dbReference type="ARBA" id="ARBA00013198"/>
    </source>
</evidence>
<comment type="pathway">
    <text evidence="3 7">Carbohydrate degradation; pentose phosphate pathway; D-ribulose 5-phosphate from D-glucose 6-phosphate (oxidative stage): step 2/3.</text>
</comment>
<organism evidence="8 9">
    <name type="scientific">Capsulimonas corticalis</name>
    <dbReference type="NCBI Taxonomy" id="2219043"/>
    <lineage>
        <taxon>Bacteria</taxon>
        <taxon>Bacillati</taxon>
        <taxon>Armatimonadota</taxon>
        <taxon>Armatimonadia</taxon>
        <taxon>Capsulimonadales</taxon>
        <taxon>Capsulimonadaceae</taxon>
        <taxon>Capsulimonas</taxon>
    </lineage>
</organism>
<dbReference type="OrthoDB" id="9810967at2"/>
<dbReference type="GO" id="GO:0006098">
    <property type="term" value="P:pentose-phosphate shunt"/>
    <property type="evidence" value="ECO:0007669"/>
    <property type="project" value="UniProtKB-UniPathway"/>
</dbReference>
<evidence type="ECO:0000256" key="4">
    <source>
        <dbReference type="ARBA" id="ARBA00010662"/>
    </source>
</evidence>
<dbReference type="InterPro" id="IPR039104">
    <property type="entry name" value="6PGL"/>
</dbReference>
<dbReference type="NCBIfam" id="TIGR01198">
    <property type="entry name" value="pgl"/>
    <property type="match status" value="1"/>
</dbReference>
<dbReference type="PANTHER" id="PTHR11054">
    <property type="entry name" value="6-PHOSPHOGLUCONOLACTONASE"/>
    <property type="match status" value="1"/>
</dbReference>
<dbReference type="EC" id="3.1.1.31" evidence="5 7"/>
<dbReference type="InterPro" id="IPR005900">
    <property type="entry name" value="6-phosphogluconolactonase_DevB"/>
</dbReference>
<evidence type="ECO:0000256" key="2">
    <source>
        <dbReference type="ARBA" id="ARBA00002681"/>
    </source>
</evidence>
<dbReference type="EMBL" id="AP025739">
    <property type="protein sequence ID" value="BDI32994.1"/>
    <property type="molecule type" value="Genomic_DNA"/>
</dbReference>
<dbReference type="CDD" id="cd01400">
    <property type="entry name" value="6PGL"/>
    <property type="match status" value="1"/>
</dbReference>
<dbReference type="PANTHER" id="PTHR11054:SF0">
    <property type="entry name" value="6-PHOSPHOGLUCONOLACTONASE"/>
    <property type="match status" value="1"/>
</dbReference>
<gene>
    <name evidence="7" type="primary">pgl</name>
    <name evidence="8" type="ORF">CCAX7_50450</name>
</gene>
<protein>
    <recommendedName>
        <fullName evidence="6 7">6-phosphogluconolactonase</fullName>
        <shortName evidence="7">6PGL</shortName>
        <ecNumber evidence="5 7">3.1.1.31</ecNumber>
    </recommendedName>
</protein>
<name>A0A402CPH8_9BACT</name>
<evidence type="ECO:0000256" key="6">
    <source>
        <dbReference type="ARBA" id="ARBA00020337"/>
    </source>
</evidence>